<evidence type="ECO:0000313" key="5">
    <source>
        <dbReference type="Proteomes" id="UP000316598"/>
    </source>
</evidence>
<feature type="compositionally biased region" description="Polar residues" evidence="2">
    <location>
        <begin position="315"/>
        <end position="330"/>
    </location>
</feature>
<evidence type="ECO:0000313" key="4">
    <source>
        <dbReference type="EMBL" id="TWT53563.1"/>
    </source>
</evidence>
<accession>A0A5C5WUA5</accession>
<feature type="transmembrane region" description="Helical" evidence="3">
    <location>
        <begin position="215"/>
        <end position="240"/>
    </location>
</feature>
<dbReference type="Proteomes" id="UP000316598">
    <property type="component" value="Unassembled WGS sequence"/>
</dbReference>
<sequence>MAYRKLSELLPVKSRDNHGSSSSSYNAYEVFGLEMGESDTTKITTSINALIAKLKAVKSESEPSVWATAAKLVQASRVILLDKEKKAALDAQLGIARSAPTPTSGSTDPLASLLPVTDPLASVLPPTPPRPQSPTAAGSTPKSPVESESSMPPGLFQGPAVTPDGSPIMRNVDEPETAGTFEPQPAIATTAAGNDPVVPKLRAGKPKIRRRKSRLGPMVMGIFTLALLAIVAVLVHFMYFSDGTLAISRSEKGITISTTPPPSEVPTVVNQPLGSSVSPATDVRPAPAKPRDPVMGNLAGNVPLPPRPTQPSPSMGDSSNATPPTESNVAIQPMPVDSPMPVAAEVTEEMRQQAEQRLAEIRSIIKTANWEAMKSIADQDIEIPMTNQQKEAARTLHNVCELSTFYRGAIEMAIPNLNTGEDLAVTENNRYVVVGKRNGILTVQADGGQKSFSIDELPMGLAHKIAAFKFDEGVLLTACRAIYQAVCAKATIGERRIGIEKLRQMPESPEGTDTQQMADMIESIWFGSPE</sequence>
<proteinExistence type="predicted"/>
<evidence type="ECO:0000256" key="3">
    <source>
        <dbReference type="SAM" id="Phobius"/>
    </source>
</evidence>
<protein>
    <submittedName>
        <fullName evidence="4">Uncharacterized protein</fullName>
    </submittedName>
</protein>
<keyword evidence="1" id="KW-0175">Coiled coil</keyword>
<feature type="compositionally biased region" description="Polar residues" evidence="2">
    <location>
        <begin position="270"/>
        <end position="279"/>
    </location>
</feature>
<keyword evidence="3" id="KW-1133">Transmembrane helix</keyword>
<name>A0A5C5WUA5_9BACT</name>
<gene>
    <name evidence="4" type="ORF">Pla22_11920</name>
</gene>
<evidence type="ECO:0000256" key="1">
    <source>
        <dbReference type="SAM" id="Coils"/>
    </source>
</evidence>
<keyword evidence="5" id="KW-1185">Reference proteome</keyword>
<feature type="coiled-coil region" evidence="1">
    <location>
        <begin position="344"/>
        <end position="371"/>
    </location>
</feature>
<keyword evidence="3" id="KW-0812">Transmembrane</keyword>
<reference evidence="4 5" key="1">
    <citation type="submission" date="2019-02" db="EMBL/GenBank/DDBJ databases">
        <title>Deep-cultivation of Planctomycetes and their phenomic and genomic characterization uncovers novel biology.</title>
        <authorList>
            <person name="Wiegand S."/>
            <person name="Jogler M."/>
            <person name="Boedeker C."/>
            <person name="Pinto D."/>
            <person name="Vollmers J."/>
            <person name="Rivas-Marin E."/>
            <person name="Kohn T."/>
            <person name="Peeters S.H."/>
            <person name="Heuer A."/>
            <person name="Rast P."/>
            <person name="Oberbeckmann S."/>
            <person name="Bunk B."/>
            <person name="Jeske O."/>
            <person name="Meyerdierks A."/>
            <person name="Storesund J.E."/>
            <person name="Kallscheuer N."/>
            <person name="Luecker S."/>
            <person name="Lage O.M."/>
            <person name="Pohl T."/>
            <person name="Merkel B.J."/>
            <person name="Hornburger P."/>
            <person name="Mueller R.-W."/>
            <person name="Bruemmer F."/>
            <person name="Labrenz M."/>
            <person name="Spormann A.M."/>
            <person name="Op Den Camp H."/>
            <person name="Overmann J."/>
            <person name="Amann R."/>
            <person name="Jetten M.S.M."/>
            <person name="Mascher T."/>
            <person name="Medema M.H."/>
            <person name="Devos D.P."/>
            <person name="Kaster A.-K."/>
            <person name="Ovreas L."/>
            <person name="Rohde M."/>
            <person name="Galperin M.Y."/>
            <person name="Jogler C."/>
        </authorList>
    </citation>
    <scope>NUCLEOTIDE SEQUENCE [LARGE SCALE GENOMIC DNA]</scope>
    <source>
        <strain evidence="4 5">Pla22</strain>
    </source>
</reference>
<organism evidence="4 5">
    <name type="scientific">Rubripirellula amarantea</name>
    <dbReference type="NCBI Taxonomy" id="2527999"/>
    <lineage>
        <taxon>Bacteria</taxon>
        <taxon>Pseudomonadati</taxon>
        <taxon>Planctomycetota</taxon>
        <taxon>Planctomycetia</taxon>
        <taxon>Pirellulales</taxon>
        <taxon>Pirellulaceae</taxon>
        <taxon>Rubripirellula</taxon>
    </lineage>
</organism>
<keyword evidence="3" id="KW-0472">Membrane</keyword>
<dbReference type="AlphaFoldDB" id="A0A5C5WUA5"/>
<dbReference type="EMBL" id="SJPI01000001">
    <property type="protein sequence ID" value="TWT53563.1"/>
    <property type="molecule type" value="Genomic_DNA"/>
</dbReference>
<feature type="region of interest" description="Disordered" evidence="2">
    <location>
        <begin position="118"/>
        <end position="168"/>
    </location>
</feature>
<feature type="compositionally biased region" description="Polar residues" evidence="2">
    <location>
        <begin position="135"/>
        <end position="150"/>
    </location>
</feature>
<evidence type="ECO:0000256" key="2">
    <source>
        <dbReference type="SAM" id="MobiDB-lite"/>
    </source>
</evidence>
<comment type="caution">
    <text evidence="4">The sequence shown here is derived from an EMBL/GenBank/DDBJ whole genome shotgun (WGS) entry which is preliminary data.</text>
</comment>
<feature type="region of interest" description="Disordered" evidence="2">
    <location>
        <begin position="257"/>
        <end position="337"/>
    </location>
</feature>